<dbReference type="InterPro" id="IPR058407">
    <property type="entry name" value="DUF8094"/>
</dbReference>
<reference evidence="3" key="2">
    <citation type="submission" date="2016-04" db="EMBL/GenBank/DDBJ databases">
        <title>Planomonospora sphaerica JCM9374 whole genome shotgun sequence.</title>
        <authorList>
            <person name="Suzuki T."/>
            <person name="Dohra H."/>
            <person name="Kodani S."/>
        </authorList>
    </citation>
    <scope>NUCLEOTIDE SEQUENCE [LARGE SCALE GENOMIC DNA]</scope>
    <source>
        <strain evidence="3">JCM 9374</strain>
    </source>
</reference>
<proteinExistence type="predicted"/>
<dbReference type="Proteomes" id="UP000077701">
    <property type="component" value="Unassembled WGS sequence"/>
</dbReference>
<feature type="domain" description="DUF8094" evidence="1">
    <location>
        <begin position="8"/>
        <end position="133"/>
    </location>
</feature>
<sequence length="216" mass="22994">MVYALTRSGWRVIAGTTMRTTSLPRIALDSHGLATPITADATGLSVSPRRVARAHASILSLDPRATSAQDDGKLARIVGPAAYTTQAAADTRAEQRALRGQWTMAIDVDVAPTLYALRTHDGGAVVWYALRERLIVCSLTNRQPISFNRPSTAALSKGRLFHEQAMAKAAGWYVAAIPPASSSPTANGRATILGDWHSYLSVTDTIPDGGCTPRQG</sequence>
<evidence type="ECO:0000313" key="3">
    <source>
        <dbReference type="Proteomes" id="UP000077701"/>
    </source>
</evidence>
<organism evidence="2 3">
    <name type="scientific">Planomonospora sphaerica</name>
    <dbReference type="NCBI Taxonomy" id="161355"/>
    <lineage>
        <taxon>Bacteria</taxon>
        <taxon>Bacillati</taxon>
        <taxon>Actinomycetota</taxon>
        <taxon>Actinomycetes</taxon>
        <taxon>Streptosporangiales</taxon>
        <taxon>Streptosporangiaceae</taxon>
        <taxon>Planomonospora</taxon>
    </lineage>
</organism>
<dbReference type="EMBL" id="BDCX01000011">
    <property type="protein sequence ID" value="GAT68948.1"/>
    <property type="molecule type" value="Genomic_DNA"/>
</dbReference>
<name>A0A171DJD3_9ACTN</name>
<comment type="caution">
    <text evidence="2">The sequence shown here is derived from an EMBL/GenBank/DDBJ whole genome shotgun (WGS) entry which is preliminary data.</text>
</comment>
<evidence type="ECO:0000313" key="2">
    <source>
        <dbReference type="EMBL" id="GAT68948.1"/>
    </source>
</evidence>
<protein>
    <recommendedName>
        <fullName evidence="1">DUF8094 domain-containing protein</fullName>
    </recommendedName>
</protein>
<evidence type="ECO:0000259" key="1">
    <source>
        <dbReference type="Pfam" id="PF26366"/>
    </source>
</evidence>
<gene>
    <name evidence="2" type="ORF">PS9374_04613</name>
</gene>
<keyword evidence="3" id="KW-1185">Reference proteome</keyword>
<reference evidence="2 3" key="1">
    <citation type="journal article" date="2016" name="Genome Announc.">
        <title>Draft Genome Sequence of Planomonospora sphaerica JCM9374, a Rare Actinomycete.</title>
        <authorList>
            <person name="Dohra H."/>
            <person name="Suzuki T."/>
            <person name="Inoue Y."/>
            <person name="Kodani S."/>
        </authorList>
    </citation>
    <scope>NUCLEOTIDE SEQUENCE [LARGE SCALE GENOMIC DNA]</scope>
    <source>
        <strain evidence="2 3">JCM 9374</strain>
    </source>
</reference>
<dbReference type="AlphaFoldDB" id="A0A171DJD3"/>
<accession>A0A171DJD3</accession>
<dbReference type="Pfam" id="PF26366">
    <property type="entry name" value="DUF8094"/>
    <property type="match status" value="1"/>
</dbReference>